<keyword evidence="1" id="KW-0732">Signal</keyword>
<evidence type="ECO:0000313" key="6">
    <source>
        <dbReference type="Proteomes" id="UP000373449"/>
    </source>
</evidence>
<dbReference type="EMBL" id="PDDX01000001">
    <property type="protein sequence ID" value="PHI29877.1"/>
    <property type="molecule type" value="Genomic_DNA"/>
</dbReference>
<dbReference type="RefSeq" id="WP_036016929.1">
    <property type="nucleotide sequence ID" value="NZ_CAADJA010000002.1"/>
</dbReference>
<dbReference type="InterPro" id="IPR029058">
    <property type="entry name" value="AB_hydrolase_fold"/>
</dbReference>
<dbReference type="ESTHER" id="9gamm-a0a2c6dl03">
    <property type="family name" value="5_AlphaBeta_hydrolase"/>
</dbReference>
<organism evidence="3 5">
    <name type="scientific">Budvicia aquatica</name>
    <dbReference type="NCBI Taxonomy" id="82979"/>
    <lineage>
        <taxon>Bacteria</taxon>
        <taxon>Pseudomonadati</taxon>
        <taxon>Pseudomonadota</taxon>
        <taxon>Gammaproteobacteria</taxon>
        <taxon>Enterobacterales</taxon>
        <taxon>Budviciaceae</taxon>
        <taxon>Budvicia</taxon>
    </lineage>
</organism>
<keyword evidence="5" id="KW-1185">Reference proteome</keyword>
<reference evidence="3" key="1">
    <citation type="submission" date="2017-09" db="EMBL/GenBank/DDBJ databases">
        <title>FDA dAtabase for Regulatory Grade micrObial Sequences (FDA-ARGOS): Supporting development and validation of Infectious Disease Dx tests.</title>
        <authorList>
            <person name="Minogue T."/>
            <person name="Wolcott M."/>
            <person name="Wasieloski L."/>
            <person name="Aguilar W."/>
            <person name="Moore D."/>
            <person name="Tallon L.J."/>
            <person name="Sadzewicz L."/>
            <person name="Ott S."/>
            <person name="Zhao X."/>
            <person name="Nagaraj S."/>
            <person name="Vavikolanu K."/>
            <person name="Aluvathingal J."/>
            <person name="Nadendla S."/>
            <person name="Sichtig H."/>
        </authorList>
    </citation>
    <scope>NUCLEOTIDE SEQUENCE</scope>
    <source>
        <strain evidence="3">FDAARGOS_387</strain>
    </source>
</reference>
<dbReference type="Pfam" id="PF01738">
    <property type="entry name" value="DLH"/>
    <property type="match status" value="1"/>
</dbReference>
<dbReference type="SUPFAM" id="SSF53474">
    <property type="entry name" value="alpha/beta-Hydrolases"/>
    <property type="match status" value="1"/>
</dbReference>
<dbReference type="Gene3D" id="3.40.50.1820">
    <property type="entry name" value="alpha/beta hydrolase"/>
    <property type="match status" value="1"/>
</dbReference>
<evidence type="ECO:0000313" key="4">
    <source>
        <dbReference type="EMBL" id="VFS48556.1"/>
    </source>
</evidence>
<evidence type="ECO:0000256" key="1">
    <source>
        <dbReference type="ARBA" id="ARBA00022729"/>
    </source>
</evidence>
<proteinExistence type="predicted"/>
<gene>
    <name evidence="3" type="ORF">CRN84_11275</name>
    <name evidence="4" type="ORF">NCTC12282_03260</name>
</gene>
<reference evidence="5" key="2">
    <citation type="submission" date="2017-09" db="EMBL/GenBank/DDBJ databases">
        <title>FDA dAtabase for Regulatory Grade micrObial Sequences (FDA-ARGOS): Supporting development and validation of Infectious Disease Dx tests.</title>
        <authorList>
            <person name="Minogue T."/>
            <person name="Wolcott M."/>
            <person name="Wasieloski L."/>
            <person name="Aguilar W."/>
            <person name="Moore D."/>
            <person name="Tallon L."/>
            <person name="Sadzewicz L."/>
            <person name="Ott S."/>
            <person name="Zhao X."/>
            <person name="Nagaraj S."/>
            <person name="Vavikolanu K."/>
            <person name="Aluvathingal J."/>
            <person name="Nadendla S."/>
            <person name="Sichtig H."/>
        </authorList>
    </citation>
    <scope>NUCLEOTIDE SEQUENCE [LARGE SCALE GENOMIC DNA]</scope>
    <source>
        <strain evidence="5">FDAARGOS_387</strain>
    </source>
</reference>
<dbReference type="AlphaFoldDB" id="A0A2C6DL03"/>
<reference evidence="4 6" key="3">
    <citation type="submission" date="2019-03" db="EMBL/GenBank/DDBJ databases">
        <authorList>
            <consortium name="Pathogen Informatics"/>
        </authorList>
    </citation>
    <scope>NUCLEOTIDE SEQUENCE [LARGE SCALE GENOMIC DNA]</scope>
    <source>
        <strain evidence="4 6">NCTC12282</strain>
    </source>
</reference>
<dbReference type="GO" id="GO:0016787">
    <property type="term" value="F:hydrolase activity"/>
    <property type="evidence" value="ECO:0007669"/>
    <property type="project" value="InterPro"/>
</dbReference>
<dbReference type="PANTHER" id="PTHR43037">
    <property type="entry name" value="UNNAMED PRODUCT-RELATED"/>
    <property type="match status" value="1"/>
</dbReference>
<evidence type="ECO:0000259" key="2">
    <source>
        <dbReference type="Pfam" id="PF01738"/>
    </source>
</evidence>
<evidence type="ECO:0000313" key="5">
    <source>
        <dbReference type="Proteomes" id="UP000224974"/>
    </source>
</evidence>
<feature type="domain" description="Dienelactone hydrolase" evidence="2">
    <location>
        <begin position="135"/>
        <end position="230"/>
    </location>
</feature>
<evidence type="ECO:0000313" key="3">
    <source>
        <dbReference type="EMBL" id="PHI29877.1"/>
    </source>
</evidence>
<dbReference type="InterPro" id="IPR050955">
    <property type="entry name" value="Plant_Biomass_Hydrol_Est"/>
</dbReference>
<dbReference type="Proteomes" id="UP000224974">
    <property type="component" value="Unassembled WGS sequence"/>
</dbReference>
<accession>A0A2C6DL03</accession>
<protein>
    <submittedName>
        <fullName evidence="3">Phospholipase</fullName>
    </submittedName>
    <submittedName>
        <fullName evidence="4">Poly(3-hydroxybutyrate) depolymerase</fullName>
    </submittedName>
</protein>
<dbReference type="InterPro" id="IPR002925">
    <property type="entry name" value="Dienelactn_hydro"/>
</dbReference>
<name>A0A2C6DL03_9GAMM</name>
<dbReference type="OrthoDB" id="9764953at2"/>
<sequence>MVNRYIKGIFLLLLIFTGVNAYAGQWEKHEYKSGDFTLPYQLFTPTDTKSTLPLVIVLHGSYEAGTDNQQHMLKGTNIGPDYFASAKVQNLKQAYVIAPQTPVDIRWASTAIAPYDLATTPITPSMDALLKLIDETVKNSPVDASRIYIAGLSRGGQGVWNAAFHRPELFAAIAPIAGSGSPKDAERLIKLPIWAFHGNQDEITKVEYTREMIDSIIKAGGTTALVRYTELEGGNHADSWLTAYHGTELWQWMLNQHKN</sequence>
<dbReference type="Proteomes" id="UP000373449">
    <property type="component" value="Unassembled WGS sequence"/>
</dbReference>
<dbReference type="PANTHER" id="PTHR43037:SF1">
    <property type="entry name" value="BLL1128 PROTEIN"/>
    <property type="match status" value="1"/>
</dbReference>
<dbReference type="EMBL" id="CAADJA010000002">
    <property type="protein sequence ID" value="VFS48556.1"/>
    <property type="molecule type" value="Genomic_DNA"/>
</dbReference>